<sequence>MPASPVGDLPVGTVVTNSGRVSAVRFPDAEVPGFPFTPDQLMTLDEALKDCSESARVRFSVYLGDLGSDPVASAREVLLKAPEPAHGTLIAVSPNSKDIAIVSGSAVAGRVNDRVAALGVTAAAGSFRRGDLIDGLVSALRVMATAAVAP</sequence>
<proteinExistence type="predicted"/>
<dbReference type="InterPro" id="IPR033437">
    <property type="entry name" value="DUF5130"/>
</dbReference>
<gene>
    <name evidence="1" type="ORF">GOARA_043_00870</name>
</gene>
<name>G7H151_9ACTN</name>
<evidence type="ECO:0008006" key="3">
    <source>
        <dbReference type="Google" id="ProtNLM"/>
    </source>
</evidence>
<dbReference type="STRING" id="1073574.GOARA_043_00870"/>
<protein>
    <recommendedName>
        <fullName evidence="3">DUF5130 domain-containing protein</fullName>
    </recommendedName>
</protein>
<dbReference type="Proteomes" id="UP000035088">
    <property type="component" value="Unassembled WGS sequence"/>
</dbReference>
<dbReference type="Pfam" id="PF17174">
    <property type="entry name" value="DUF5130"/>
    <property type="match status" value="1"/>
</dbReference>
<keyword evidence="2" id="KW-1185">Reference proteome</keyword>
<dbReference type="EMBL" id="BAEE01000043">
    <property type="protein sequence ID" value="GAB09612.1"/>
    <property type="molecule type" value="Genomic_DNA"/>
</dbReference>
<evidence type="ECO:0000313" key="1">
    <source>
        <dbReference type="EMBL" id="GAB09612.1"/>
    </source>
</evidence>
<evidence type="ECO:0000313" key="2">
    <source>
        <dbReference type="Proteomes" id="UP000035088"/>
    </source>
</evidence>
<reference evidence="1 2" key="1">
    <citation type="submission" date="2011-11" db="EMBL/GenBank/DDBJ databases">
        <title>Whole genome shotgun sequence of Gordonia araii NBRC 100433.</title>
        <authorList>
            <person name="Yoshida Y."/>
            <person name="Hosoyama A."/>
            <person name="Tsuchikane K."/>
            <person name="Katsumata H."/>
            <person name="Yamazaki S."/>
            <person name="Fujita N."/>
        </authorList>
    </citation>
    <scope>NUCLEOTIDE SEQUENCE [LARGE SCALE GENOMIC DNA]</scope>
    <source>
        <strain evidence="1 2">NBRC 100433</strain>
    </source>
</reference>
<organism evidence="1 2">
    <name type="scientific">Gordonia araii NBRC 100433</name>
    <dbReference type="NCBI Taxonomy" id="1073574"/>
    <lineage>
        <taxon>Bacteria</taxon>
        <taxon>Bacillati</taxon>
        <taxon>Actinomycetota</taxon>
        <taxon>Actinomycetes</taxon>
        <taxon>Mycobacteriales</taxon>
        <taxon>Gordoniaceae</taxon>
        <taxon>Gordonia</taxon>
    </lineage>
</organism>
<dbReference type="AlphaFoldDB" id="G7H151"/>
<comment type="caution">
    <text evidence="1">The sequence shown here is derived from an EMBL/GenBank/DDBJ whole genome shotgun (WGS) entry which is preliminary data.</text>
</comment>
<accession>G7H151</accession>